<dbReference type="PANTHER" id="PTHR11699">
    <property type="entry name" value="ALDEHYDE DEHYDROGENASE-RELATED"/>
    <property type="match status" value="1"/>
</dbReference>
<evidence type="ECO:0000256" key="2">
    <source>
        <dbReference type="PROSITE-ProRule" id="PRU10007"/>
    </source>
</evidence>
<dbReference type="InterPro" id="IPR015590">
    <property type="entry name" value="Aldehyde_DH_dom"/>
</dbReference>
<dbReference type="InterPro" id="IPR016163">
    <property type="entry name" value="Ald_DH_C"/>
</dbReference>
<evidence type="ECO:0000313" key="6">
    <source>
        <dbReference type="Proteomes" id="UP000190965"/>
    </source>
</evidence>
<dbReference type="RefSeq" id="WP_078741775.1">
    <property type="nucleotide sequence ID" value="NZ_MSDF01000030.1"/>
</dbReference>
<dbReference type="InterPro" id="IPR016161">
    <property type="entry name" value="Ald_DH/histidinol_DH"/>
</dbReference>
<dbReference type="Proteomes" id="UP000190965">
    <property type="component" value="Unassembled WGS sequence"/>
</dbReference>
<dbReference type="EMBL" id="MSDF01000030">
    <property type="protein sequence ID" value="OPA90086.1"/>
    <property type="molecule type" value="Genomic_DNA"/>
</dbReference>
<name>A0A1T2YDD7_PSEFL</name>
<evidence type="ECO:0000256" key="1">
    <source>
        <dbReference type="ARBA" id="ARBA00023002"/>
    </source>
</evidence>
<feature type="domain" description="Aldehyde dehydrogenase" evidence="4">
    <location>
        <begin position="30"/>
        <end position="493"/>
    </location>
</feature>
<dbReference type="GO" id="GO:0004030">
    <property type="term" value="F:aldehyde dehydrogenase [NAD(P)+] activity"/>
    <property type="evidence" value="ECO:0007669"/>
    <property type="project" value="UniProtKB-ARBA"/>
</dbReference>
<dbReference type="PROSITE" id="PS00687">
    <property type="entry name" value="ALDEHYDE_DEHYDR_GLU"/>
    <property type="match status" value="1"/>
</dbReference>
<feature type="active site" evidence="2">
    <location>
        <position position="268"/>
    </location>
</feature>
<proteinExistence type="inferred from homology"/>
<dbReference type="OrthoDB" id="9812625at2"/>
<dbReference type="Gene3D" id="3.40.309.10">
    <property type="entry name" value="Aldehyde Dehydrogenase, Chain A, domain 2"/>
    <property type="match status" value="1"/>
</dbReference>
<dbReference type="InterPro" id="IPR016162">
    <property type="entry name" value="Ald_DH_N"/>
</dbReference>
<dbReference type="CDD" id="cd07112">
    <property type="entry name" value="ALDH_GABALDH-PuuC"/>
    <property type="match status" value="1"/>
</dbReference>
<dbReference type="FunFam" id="3.40.605.10:FF:000001">
    <property type="entry name" value="Aldehyde dehydrogenase 1"/>
    <property type="match status" value="1"/>
</dbReference>
<comment type="similarity">
    <text evidence="3">Belongs to the aldehyde dehydrogenase family.</text>
</comment>
<keyword evidence="1 3" id="KW-0560">Oxidoreductase</keyword>
<dbReference type="AlphaFoldDB" id="A0A1T2YDD7"/>
<reference evidence="5 6" key="1">
    <citation type="submission" date="2016-12" db="EMBL/GenBank/DDBJ databases">
        <title>Draft genome sequences of seven strains of Pseudomonas fluorescens that produce 4-formylaminooxyvinylglycine.</title>
        <authorList>
            <person name="Okrent R.A."/>
            <person name="Manning V.A."/>
            <person name="Trippe K.M."/>
        </authorList>
    </citation>
    <scope>NUCLEOTIDE SEQUENCE [LARGE SCALE GENOMIC DNA]</scope>
    <source>
        <strain evidence="5 6">P5A</strain>
    </source>
</reference>
<evidence type="ECO:0000259" key="4">
    <source>
        <dbReference type="Pfam" id="PF00171"/>
    </source>
</evidence>
<dbReference type="InterPro" id="IPR029510">
    <property type="entry name" value="Ald_DH_CS_GLU"/>
</dbReference>
<dbReference type="Pfam" id="PF00171">
    <property type="entry name" value="Aldedh"/>
    <property type="match status" value="1"/>
</dbReference>
<comment type="caution">
    <text evidence="5">The sequence shown here is derived from an EMBL/GenBank/DDBJ whole genome shotgun (WGS) entry which is preliminary data.</text>
</comment>
<sequence length="502" mass="53792">MKNYVGASYYHRVAETLVLPDRPFINGRFVEGKPDGTYQNVNPATAQVFGTVAFGGAGHVDQAVAAARAVFDSGVWSRAKPEYRKDVLLALAQLIRVNATELAVMESLDSGKPIKDCLHEIGTEVPNFFQWYAELIDKTFGKVAPTGEDVTAFVLQEPIGVVGAIVPWNFPLLMTAWKLAPALAAGCSVVLKPAELTSLTALRLAELASIAGLPDGVLNVVPGDGHEVGKAMGLHPGIDAITFTGSGPVGALLLEYAAHSNLKPVGLELGGKSPFIILDDAPLNDDLIANAVNAAFWNGGQNCTANMRQIVHASRKDEYLEKVLVNVAALKVGDPLDPQTEIGPLVSAKQRERVQGYINRGLEEGARLVAGNRELDLPGFYVDPVVFDDVTPGMVIATEEIFGPVLGVITVQNDEEALQVARDTDYGLHATVFTRDIDRALHFARQLPCGVVGINGFTEGDVKTPFGGYKRSGSLSRDKGVEALQQYVQTKTVWVRSLRGVS</sequence>
<protein>
    <submittedName>
        <fullName evidence="5">Aldehyde dehydrogenase</fullName>
    </submittedName>
</protein>
<evidence type="ECO:0000313" key="5">
    <source>
        <dbReference type="EMBL" id="OPA90086.1"/>
    </source>
</evidence>
<accession>A0A1T2YDD7</accession>
<organism evidence="5 6">
    <name type="scientific">Pseudomonas fluorescens</name>
    <dbReference type="NCBI Taxonomy" id="294"/>
    <lineage>
        <taxon>Bacteria</taxon>
        <taxon>Pseudomonadati</taxon>
        <taxon>Pseudomonadota</taxon>
        <taxon>Gammaproteobacteria</taxon>
        <taxon>Pseudomonadales</taxon>
        <taxon>Pseudomonadaceae</taxon>
        <taxon>Pseudomonas</taxon>
    </lineage>
</organism>
<dbReference type="SUPFAM" id="SSF53720">
    <property type="entry name" value="ALDH-like"/>
    <property type="match status" value="1"/>
</dbReference>
<dbReference type="Gene3D" id="3.40.605.10">
    <property type="entry name" value="Aldehyde Dehydrogenase, Chain A, domain 1"/>
    <property type="match status" value="1"/>
</dbReference>
<gene>
    <name evidence="5" type="ORF">BFW87_21735</name>
</gene>
<evidence type="ECO:0000256" key="3">
    <source>
        <dbReference type="RuleBase" id="RU003345"/>
    </source>
</evidence>